<evidence type="ECO:0000256" key="5">
    <source>
        <dbReference type="SAM" id="SignalP"/>
    </source>
</evidence>
<dbReference type="UniPathway" id="UPA00637"/>
<dbReference type="PIRSF" id="PIRSF006281">
    <property type="entry name" value="MdoG"/>
    <property type="match status" value="1"/>
</dbReference>
<dbReference type="InterPro" id="IPR014756">
    <property type="entry name" value="Ig_E-set"/>
</dbReference>
<organism evidence="7 8">
    <name type="scientific">Rubripirellula amarantea</name>
    <dbReference type="NCBI Taxonomy" id="2527999"/>
    <lineage>
        <taxon>Bacteria</taxon>
        <taxon>Pseudomonadati</taxon>
        <taxon>Planctomycetota</taxon>
        <taxon>Planctomycetia</taxon>
        <taxon>Pirellulales</taxon>
        <taxon>Pirellulaceae</taxon>
        <taxon>Rubripirellula</taxon>
    </lineage>
</organism>
<dbReference type="InterPro" id="IPR014438">
    <property type="entry name" value="Glucan_biosyn_MdoG/MdoD"/>
</dbReference>
<evidence type="ECO:0000256" key="2">
    <source>
        <dbReference type="ARBA" id="ARBA00005001"/>
    </source>
</evidence>
<comment type="similarity">
    <text evidence="3">Belongs to the OpgD/OpgG family.</text>
</comment>
<sequence precursor="true">MLRYFVKIFSVTLAAFCISVPDLPADEPTANGLDSATQIQTLVQQAQVKDLDDLDSLVTKLAGMPYQPLPPLPESLAQLTYEDYLKISYRHPKATWWGGETPFWIETFHRGFVQRDRVELFALEDNVNRWIPFSANDFEYDLPGIDPTFAADAGHAGIKIAARFPEGEAQEVLTFLGSSYFRARSQFAVYGTSARGLAVDIALNRDEEFPQFRSFWVVKPKAKDKSLTIFALLDSPSVAGAYEFTVEPGAAATDMSVKARLHFRKSVEKLGLAPLTSMWMWGDGLEGPPKDLRPSVHDSDGLLIDSEDQGWVWRPFARQPYPSVSQMNFGKINGFGVMQRNTAFFHFDDHNAQYHRRPSVFVRPKVGWEQGTIELLELPGAHEGIDNIGAYWIPSQLPKAGDRLDLEYELSFFGGSHPDETEVGQATAFTLERGKDGIEMEIRFHGGPLTDIDPDDDIEFEIRTIRGEVDKPSITKTETGDWLVGVKLKPSEQAPMELRLGITHLGERVTESFVYLCPHEEPTFVYPAVYTRQSE</sequence>
<dbReference type="GO" id="GO:0051274">
    <property type="term" value="P:beta-glucan biosynthetic process"/>
    <property type="evidence" value="ECO:0007669"/>
    <property type="project" value="TreeGrafter"/>
</dbReference>
<dbReference type="SUPFAM" id="SSF81296">
    <property type="entry name" value="E set domains"/>
    <property type="match status" value="1"/>
</dbReference>
<dbReference type="GO" id="GO:0030288">
    <property type="term" value="C:outer membrane-bounded periplasmic space"/>
    <property type="evidence" value="ECO:0007669"/>
    <property type="project" value="TreeGrafter"/>
</dbReference>
<dbReference type="RefSeq" id="WP_146516754.1">
    <property type="nucleotide sequence ID" value="NZ_SJPI01000003.1"/>
</dbReference>
<evidence type="ECO:0000259" key="6">
    <source>
        <dbReference type="Pfam" id="PF04349"/>
    </source>
</evidence>
<proteinExistence type="inferred from homology"/>
<dbReference type="InterPro" id="IPR013783">
    <property type="entry name" value="Ig-like_fold"/>
</dbReference>
<comment type="subcellular location">
    <subcellularLocation>
        <location evidence="1">Periplasm</location>
    </subcellularLocation>
</comment>
<keyword evidence="8" id="KW-1185">Reference proteome</keyword>
<dbReference type="InterPro" id="IPR014718">
    <property type="entry name" value="GH-type_carb-bd"/>
</dbReference>
<feature type="chain" id="PRO_5022938407" evidence="5">
    <location>
        <begin position="25"/>
        <end position="535"/>
    </location>
</feature>
<keyword evidence="5" id="KW-0732">Signal</keyword>
<dbReference type="PANTHER" id="PTHR30504:SF2">
    <property type="entry name" value="GLUCANS BIOSYNTHESIS PROTEIN G"/>
    <property type="match status" value="1"/>
</dbReference>
<dbReference type="InterPro" id="IPR011013">
    <property type="entry name" value="Gal_mutarotase_sf_dom"/>
</dbReference>
<comment type="pathway">
    <text evidence="2">Glycan metabolism; osmoregulated periplasmic glucan (OPG) biosynthesis.</text>
</comment>
<protein>
    <submittedName>
        <fullName evidence="7">Glucans biosynthesis protein G</fullName>
    </submittedName>
</protein>
<accession>A0A5C5WGF9</accession>
<dbReference type="GO" id="GO:0030246">
    <property type="term" value="F:carbohydrate binding"/>
    <property type="evidence" value="ECO:0007669"/>
    <property type="project" value="InterPro"/>
</dbReference>
<gene>
    <name evidence="7" type="primary">mdoG</name>
    <name evidence="7" type="ORF">Pla22_43910</name>
</gene>
<feature type="domain" description="Glucan biosynthesis periplasmic MdoG C-terminal" evidence="6">
    <location>
        <begin position="51"/>
        <end position="516"/>
    </location>
</feature>
<evidence type="ECO:0000256" key="4">
    <source>
        <dbReference type="ARBA" id="ARBA00022764"/>
    </source>
</evidence>
<reference evidence="7 8" key="1">
    <citation type="submission" date="2019-02" db="EMBL/GenBank/DDBJ databases">
        <title>Deep-cultivation of Planctomycetes and their phenomic and genomic characterization uncovers novel biology.</title>
        <authorList>
            <person name="Wiegand S."/>
            <person name="Jogler M."/>
            <person name="Boedeker C."/>
            <person name="Pinto D."/>
            <person name="Vollmers J."/>
            <person name="Rivas-Marin E."/>
            <person name="Kohn T."/>
            <person name="Peeters S.H."/>
            <person name="Heuer A."/>
            <person name="Rast P."/>
            <person name="Oberbeckmann S."/>
            <person name="Bunk B."/>
            <person name="Jeske O."/>
            <person name="Meyerdierks A."/>
            <person name="Storesund J.E."/>
            <person name="Kallscheuer N."/>
            <person name="Luecker S."/>
            <person name="Lage O.M."/>
            <person name="Pohl T."/>
            <person name="Merkel B.J."/>
            <person name="Hornburger P."/>
            <person name="Mueller R.-W."/>
            <person name="Bruemmer F."/>
            <person name="Labrenz M."/>
            <person name="Spormann A.M."/>
            <person name="Op Den Camp H."/>
            <person name="Overmann J."/>
            <person name="Amann R."/>
            <person name="Jetten M.S.M."/>
            <person name="Mascher T."/>
            <person name="Medema M.H."/>
            <person name="Devos D.P."/>
            <person name="Kaster A.-K."/>
            <person name="Ovreas L."/>
            <person name="Rohde M."/>
            <person name="Galperin M.Y."/>
            <person name="Jogler C."/>
        </authorList>
    </citation>
    <scope>NUCLEOTIDE SEQUENCE [LARGE SCALE GENOMIC DNA]</scope>
    <source>
        <strain evidence="7 8">Pla22</strain>
    </source>
</reference>
<dbReference type="Gene3D" id="2.70.98.10">
    <property type="match status" value="1"/>
</dbReference>
<dbReference type="InterPro" id="IPR007444">
    <property type="entry name" value="Glucan_biosyn_MdoG_C"/>
</dbReference>
<dbReference type="Gene3D" id="2.60.40.10">
    <property type="entry name" value="Immunoglobulins"/>
    <property type="match status" value="1"/>
</dbReference>
<evidence type="ECO:0000256" key="3">
    <source>
        <dbReference type="ARBA" id="ARBA00009284"/>
    </source>
</evidence>
<dbReference type="Proteomes" id="UP000316598">
    <property type="component" value="Unassembled WGS sequence"/>
</dbReference>
<dbReference type="SUPFAM" id="SSF74650">
    <property type="entry name" value="Galactose mutarotase-like"/>
    <property type="match status" value="1"/>
</dbReference>
<dbReference type="GO" id="GO:0003824">
    <property type="term" value="F:catalytic activity"/>
    <property type="evidence" value="ECO:0007669"/>
    <property type="project" value="InterPro"/>
</dbReference>
<evidence type="ECO:0000313" key="8">
    <source>
        <dbReference type="Proteomes" id="UP000316598"/>
    </source>
</evidence>
<evidence type="ECO:0000256" key="1">
    <source>
        <dbReference type="ARBA" id="ARBA00004418"/>
    </source>
</evidence>
<keyword evidence="4" id="KW-0574">Periplasm</keyword>
<feature type="signal peptide" evidence="5">
    <location>
        <begin position="1"/>
        <end position="24"/>
    </location>
</feature>
<comment type="caution">
    <text evidence="7">The sequence shown here is derived from an EMBL/GenBank/DDBJ whole genome shotgun (WGS) entry which is preliminary data.</text>
</comment>
<dbReference type="OrthoDB" id="335750at2"/>
<dbReference type="AlphaFoldDB" id="A0A5C5WGF9"/>
<name>A0A5C5WGF9_9BACT</name>
<dbReference type="PANTHER" id="PTHR30504">
    <property type="entry name" value="GLUCANS BIOSYNTHESIS PROTEIN"/>
    <property type="match status" value="1"/>
</dbReference>
<evidence type="ECO:0000313" key="7">
    <source>
        <dbReference type="EMBL" id="TWT49199.1"/>
    </source>
</evidence>
<dbReference type="EMBL" id="SJPI01000003">
    <property type="protein sequence ID" value="TWT49199.1"/>
    <property type="molecule type" value="Genomic_DNA"/>
</dbReference>
<dbReference type="Pfam" id="PF04349">
    <property type="entry name" value="MdoG"/>
    <property type="match status" value="1"/>
</dbReference>